<organism evidence="2">
    <name type="scientific">Culex pipiens</name>
    <name type="common">House mosquito</name>
    <dbReference type="NCBI Taxonomy" id="7175"/>
    <lineage>
        <taxon>Eukaryota</taxon>
        <taxon>Metazoa</taxon>
        <taxon>Ecdysozoa</taxon>
        <taxon>Arthropoda</taxon>
        <taxon>Hexapoda</taxon>
        <taxon>Insecta</taxon>
        <taxon>Pterygota</taxon>
        <taxon>Neoptera</taxon>
        <taxon>Endopterygota</taxon>
        <taxon>Diptera</taxon>
        <taxon>Nematocera</taxon>
        <taxon>Culicoidea</taxon>
        <taxon>Culicidae</taxon>
        <taxon>Culicinae</taxon>
        <taxon>Culicini</taxon>
        <taxon>Culex</taxon>
        <taxon>Culex</taxon>
    </lineage>
</organism>
<dbReference type="EMBL" id="HBUE01236492">
    <property type="protein sequence ID" value="CAG6547353.1"/>
    <property type="molecule type" value="Transcribed_RNA"/>
</dbReference>
<name>A0A8D8PFG6_CULPI</name>
<dbReference type="EMBL" id="HBUE01343398">
    <property type="protein sequence ID" value="CAG6599545.1"/>
    <property type="molecule type" value="Transcribed_RNA"/>
</dbReference>
<evidence type="ECO:0000313" key="2">
    <source>
        <dbReference type="EMBL" id="CAG6599545.1"/>
    </source>
</evidence>
<feature type="region of interest" description="Disordered" evidence="1">
    <location>
        <begin position="76"/>
        <end position="109"/>
    </location>
</feature>
<feature type="compositionally biased region" description="Low complexity" evidence="1">
    <location>
        <begin position="91"/>
        <end position="109"/>
    </location>
</feature>
<accession>A0A8D8PFG6</accession>
<reference evidence="2" key="1">
    <citation type="submission" date="2021-05" db="EMBL/GenBank/DDBJ databases">
        <authorList>
            <person name="Alioto T."/>
            <person name="Alioto T."/>
            <person name="Gomez Garrido J."/>
        </authorList>
    </citation>
    <scope>NUCLEOTIDE SEQUENCE</scope>
</reference>
<sequence>MSQGCTGTVPRRRSSQCFCLKYVAANIDEEGSFEASSDHEASEFSLQQRTDADEADLELIFWNPSNECRLLLTGNNLYPPLRSSPRPPRPLRWNRPTTRSWPRTPSTTNIPCSTTTSLLRRCTTRSR</sequence>
<proteinExistence type="predicted"/>
<dbReference type="AlphaFoldDB" id="A0A8D8PFG6"/>
<protein>
    <submittedName>
        <fullName evidence="2">(northern house mosquito) hypothetical protein</fullName>
    </submittedName>
</protein>
<evidence type="ECO:0000256" key="1">
    <source>
        <dbReference type="SAM" id="MobiDB-lite"/>
    </source>
</evidence>